<organism evidence="1 2">
    <name type="scientific">Pseudomonas graminis</name>
    <dbReference type="NCBI Taxonomy" id="158627"/>
    <lineage>
        <taxon>Bacteria</taxon>
        <taxon>Pseudomonadati</taxon>
        <taxon>Pseudomonadota</taxon>
        <taxon>Gammaproteobacteria</taxon>
        <taxon>Pseudomonadales</taxon>
        <taxon>Pseudomonadaceae</taxon>
        <taxon>Pseudomonas</taxon>
    </lineage>
</organism>
<evidence type="ECO:0000313" key="1">
    <source>
        <dbReference type="EMBL" id="QKF49816.1"/>
    </source>
</evidence>
<dbReference type="RefSeq" id="WP_172609681.1">
    <property type="nucleotide sequence ID" value="NZ_CP053746.1"/>
</dbReference>
<accession>A0A6M8MD88</accession>
<proteinExistence type="predicted"/>
<dbReference type="KEGG" id="pgg:FX982_00736"/>
<dbReference type="Proteomes" id="UP000501989">
    <property type="component" value="Chromosome"/>
</dbReference>
<protein>
    <submittedName>
        <fullName evidence="1">Uncharacterized protein</fullName>
    </submittedName>
</protein>
<reference evidence="2" key="1">
    <citation type="submission" date="2019-12" db="EMBL/GenBank/DDBJ databases">
        <title>Endophytic bacteria associated with Panax ginseng seedlings.</title>
        <authorList>
            <person name="Park J.M."/>
            <person name="Shin R."/>
            <person name="Jo S.H."/>
        </authorList>
    </citation>
    <scope>NUCLEOTIDE SEQUENCE [LARGE SCALE GENOMIC DNA]</scope>
    <source>
        <strain evidence="2">PgKB30</strain>
    </source>
</reference>
<keyword evidence="2" id="KW-1185">Reference proteome</keyword>
<name>A0A6M8MD88_9PSED</name>
<dbReference type="EMBL" id="CP053746">
    <property type="protein sequence ID" value="QKF49816.1"/>
    <property type="molecule type" value="Genomic_DNA"/>
</dbReference>
<dbReference type="AlphaFoldDB" id="A0A6M8MD88"/>
<gene>
    <name evidence="1" type="ORF">FX982_00736</name>
</gene>
<evidence type="ECO:0000313" key="2">
    <source>
        <dbReference type="Proteomes" id="UP000501989"/>
    </source>
</evidence>
<sequence length="74" mass="8174">MPDGLLPVADEVTAYGLGKSNAYALGPTEETLLYQRYVQLSSHWNPANDSNSKFDIVVINRLGDNGLRMVHPNE</sequence>